<dbReference type="AlphaFoldDB" id="A0AAE3KT87"/>
<dbReference type="Proteomes" id="UP001204144">
    <property type="component" value="Unassembled WGS sequence"/>
</dbReference>
<protein>
    <submittedName>
        <fullName evidence="1">Uncharacterized protein</fullName>
    </submittedName>
</protein>
<proteinExistence type="predicted"/>
<evidence type="ECO:0000313" key="2">
    <source>
        <dbReference type="Proteomes" id="UP001204144"/>
    </source>
</evidence>
<sequence length="233" mass="26354">MKTQISFYALTILLFISFLPSTSYCNTRKINISGIVIDAESLKPLENANLFDANENLIGVSDSKGYYNGIIETNETGEITFKIIVKKAGYNSFVQNEHWGNLSGELNAIYYFGLKSNSLNSTFPFSELSTNISNNNYESVKSGLEVVLEKLNFDKKIENLKKGNNHIFFKLDGKFYIISNTGWIDLKSDNELVTINKGTSIRANELNSRIKRNQIKHMTTTNKENVSVEIFTK</sequence>
<dbReference type="EMBL" id="RJUF01000042">
    <property type="protein sequence ID" value="MCP9763853.1"/>
    <property type="molecule type" value="Genomic_DNA"/>
</dbReference>
<evidence type="ECO:0000313" key="1">
    <source>
        <dbReference type="EMBL" id="MCP9763853.1"/>
    </source>
</evidence>
<organism evidence="1 2">
    <name type="scientific">Lacihabitans soyangensis</name>
    <dbReference type="NCBI Taxonomy" id="869394"/>
    <lineage>
        <taxon>Bacteria</taxon>
        <taxon>Pseudomonadati</taxon>
        <taxon>Bacteroidota</taxon>
        <taxon>Cytophagia</taxon>
        <taxon>Cytophagales</taxon>
        <taxon>Leadbetterellaceae</taxon>
        <taxon>Lacihabitans</taxon>
    </lineage>
</organism>
<dbReference type="SUPFAM" id="SSF49464">
    <property type="entry name" value="Carboxypeptidase regulatory domain-like"/>
    <property type="match status" value="1"/>
</dbReference>
<comment type="caution">
    <text evidence="1">The sequence shown here is derived from an EMBL/GenBank/DDBJ whole genome shotgun (WGS) entry which is preliminary data.</text>
</comment>
<keyword evidence="2" id="KW-1185">Reference proteome</keyword>
<reference evidence="1 2" key="1">
    <citation type="submission" date="2018-11" db="EMBL/GenBank/DDBJ databases">
        <title>Novel bacteria species description.</title>
        <authorList>
            <person name="Han J.-H."/>
        </authorList>
    </citation>
    <scope>NUCLEOTIDE SEQUENCE [LARGE SCALE GENOMIC DNA]</scope>
    <source>
        <strain evidence="1 2">KCTC23259</strain>
    </source>
</reference>
<accession>A0AAE3KT87</accession>
<name>A0AAE3KT87_9BACT</name>
<dbReference type="InterPro" id="IPR008969">
    <property type="entry name" value="CarboxyPept-like_regulatory"/>
</dbReference>
<dbReference type="RefSeq" id="WP_255037618.1">
    <property type="nucleotide sequence ID" value="NZ_RJUF01000042.1"/>
</dbReference>
<gene>
    <name evidence="1" type="ORF">EGI31_12900</name>
</gene>